<dbReference type="Proteomes" id="UP000008909">
    <property type="component" value="Unassembled WGS sequence"/>
</dbReference>
<reference evidence="1" key="1">
    <citation type="journal article" date="2011" name="Genome Biol.">
        <title>The draft genome of the carcinogenic human liver fluke Clonorchis sinensis.</title>
        <authorList>
            <person name="Wang X."/>
            <person name="Chen W."/>
            <person name="Huang Y."/>
            <person name="Sun J."/>
            <person name="Men J."/>
            <person name="Liu H."/>
            <person name="Luo F."/>
            <person name="Guo L."/>
            <person name="Lv X."/>
            <person name="Deng C."/>
            <person name="Zhou C."/>
            <person name="Fan Y."/>
            <person name="Li X."/>
            <person name="Huang L."/>
            <person name="Hu Y."/>
            <person name="Liang C."/>
            <person name="Hu X."/>
            <person name="Xu J."/>
            <person name="Yu X."/>
        </authorList>
    </citation>
    <scope>NUCLEOTIDE SEQUENCE [LARGE SCALE GENOMIC DNA]</scope>
    <source>
        <strain evidence="1">Henan</strain>
    </source>
</reference>
<keyword evidence="2" id="KW-1185">Reference proteome</keyword>
<accession>G7YCV6</accession>
<dbReference type="EMBL" id="DF143080">
    <property type="protein sequence ID" value="GAA50790.1"/>
    <property type="molecule type" value="Genomic_DNA"/>
</dbReference>
<gene>
    <name evidence="1" type="ORF">CLF_105045</name>
</gene>
<organism evidence="1 2">
    <name type="scientific">Clonorchis sinensis</name>
    <name type="common">Chinese liver fluke</name>
    <dbReference type="NCBI Taxonomy" id="79923"/>
    <lineage>
        <taxon>Eukaryota</taxon>
        <taxon>Metazoa</taxon>
        <taxon>Spiralia</taxon>
        <taxon>Lophotrochozoa</taxon>
        <taxon>Platyhelminthes</taxon>
        <taxon>Trematoda</taxon>
        <taxon>Digenea</taxon>
        <taxon>Opisthorchiida</taxon>
        <taxon>Opisthorchiata</taxon>
        <taxon>Opisthorchiidae</taxon>
        <taxon>Clonorchis</taxon>
    </lineage>
</organism>
<sequence>MDGEPETDTPMVMDIVRHGATAPPMALMHPSYCLQCIAPFPISPLKSPLITLYLCTNLSAPAFNAHLPTPPLQIIGERISGSRNHCTTSTRFLQLMVMTIVCYTRPLNRMIRLFGIRDSRPLDPCVDFIFHITVRAIATPVIAKCSITSSVTPRIPRGVFKDYRSKQFGQVSTEDFTFIFEKSGGSSLGSAVR</sequence>
<reference key="2">
    <citation type="submission" date="2011-10" db="EMBL/GenBank/DDBJ databases">
        <title>The genome and transcriptome sequence of Clonorchis sinensis provide insights into the carcinogenic liver fluke.</title>
        <authorList>
            <person name="Wang X."/>
            <person name="Huang Y."/>
            <person name="Chen W."/>
            <person name="Liu H."/>
            <person name="Guo L."/>
            <person name="Chen Y."/>
            <person name="Luo F."/>
            <person name="Zhou W."/>
            <person name="Sun J."/>
            <person name="Mao Q."/>
            <person name="Liang P."/>
            <person name="Zhou C."/>
            <person name="Tian Y."/>
            <person name="Men J."/>
            <person name="Lv X."/>
            <person name="Huang L."/>
            <person name="Zhou J."/>
            <person name="Hu Y."/>
            <person name="Li R."/>
            <person name="Zhang F."/>
            <person name="Lei H."/>
            <person name="Li X."/>
            <person name="Hu X."/>
            <person name="Liang C."/>
            <person name="Xu J."/>
            <person name="Wu Z."/>
            <person name="Yu X."/>
        </authorList>
    </citation>
    <scope>NUCLEOTIDE SEQUENCE</scope>
    <source>
        <strain>Henan</strain>
    </source>
</reference>
<dbReference type="AlphaFoldDB" id="G7YCV6"/>
<evidence type="ECO:0000313" key="2">
    <source>
        <dbReference type="Proteomes" id="UP000008909"/>
    </source>
</evidence>
<protein>
    <submittedName>
        <fullName evidence="1">Uncharacterized protein</fullName>
    </submittedName>
</protein>
<proteinExistence type="predicted"/>
<evidence type="ECO:0000313" key="1">
    <source>
        <dbReference type="EMBL" id="GAA50790.1"/>
    </source>
</evidence>
<name>G7YCV6_CLOSI</name>